<proteinExistence type="predicted"/>
<keyword evidence="3" id="KW-1185">Reference proteome</keyword>
<dbReference type="RefSeq" id="WP_135529144.1">
    <property type="nucleotide sequence ID" value="NZ_SRKZ01000001.1"/>
</dbReference>
<dbReference type="Proteomes" id="UP000298284">
    <property type="component" value="Unassembled WGS sequence"/>
</dbReference>
<gene>
    <name evidence="2" type="ORF">EU557_04210</name>
</gene>
<evidence type="ECO:0000259" key="1">
    <source>
        <dbReference type="Pfam" id="PF00535"/>
    </source>
</evidence>
<dbReference type="PANTHER" id="PTHR22916:SF3">
    <property type="entry name" value="UDP-GLCNAC:BETAGAL BETA-1,3-N-ACETYLGLUCOSAMINYLTRANSFERASE-LIKE PROTEIN 1"/>
    <property type="match status" value="1"/>
</dbReference>
<evidence type="ECO:0000313" key="3">
    <source>
        <dbReference type="Proteomes" id="UP000298284"/>
    </source>
</evidence>
<reference evidence="2 3" key="1">
    <citation type="submission" date="2019-04" db="EMBL/GenBank/DDBJ databases">
        <authorList>
            <person name="Feng G."/>
            <person name="Zhang J."/>
            <person name="Zhu H."/>
        </authorList>
    </citation>
    <scope>NUCLEOTIDE SEQUENCE [LARGE SCALE GENOMIC DNA]</scope>
    <source>
        <strain evidence="2 3">JCM 19491</strain>
    </source>
</reference>
<dbReference type="InterPro" id="IPR001173">
    <property type="entry name" value="Glyco_trans_2-like"/>
</dbReference>
<dbReference type="OrthoDB" id="9815829at2"/>
<accession>A0A4Z0MU40</accession>
<dbReference type="SUPFAM" id="SSF53448">
    <property type="entry name" value="Nucleotide-diphospho-sugar transferases"/>
    <property type="match status" value="1"/>
</dbReference>
<dbReference type="Pfam" id="PF00535">
    <property type="entry name" value="Glycos_transf_2"/>
    <property type="match status" value="1"/>
</dbReference>
<protein>
    <submittedName>
        <fullName evidence="2">Glycosyltransferase family 2 protein</fullName>
    </submittedName>
</protein>
<sequence length="335" mass="38521">MASAKPKVTVVIPNYNHSKYLPQRIESVLNQTEEDLDILILDDCSTDNSRAVIDEYAQKDDRIRTIYNEQNSGSTFKQWNKGFAEARAPYIWIAESDDYADPRFLEVLTAKLDANPKIGIVYCMSTDVDENGNLNHINHRLGFRRTDPQLWEQDFVMPGLTLVQRYMPLMCVIPNASAAVLRRSVSDQVGPADATMKLSGDWWFWSCMLAITNVAFVAEPLNYFRQHTNNVRSATLVSGVAFAEEAKMMVKLKRFNPDPALYKIKVNGLLPKWFYGMVNYRIPLQRNYEIYHNLAQVYPGFARKFVREFSKFLFSNKLSGIRQFVGDKMLAKISR</sequence>
<dbReference type="EMBL" id="SRKZ01000001">
    <property type="protein sequence ID" value="TGD82989.1"/>
    <property type="molecule type" value="Genomic_DNA"/>
</dbReference>
<keyword evidence="2" id="KW-0808">Transferase</keyword>
<comment type="caution">
    <text evidence="2">The sequence shown here is derived from an EMBL/GenBank/DDBJ whole genome shotgun (WGS) entry which is preliminary data.</text>
</comment>
<evidence type="ECO:0000313" key="2">
    <source>
        <dbReference type="EMBL" id="TGD82989.1"/>
    </source>
</evidence>
<name>A0A4Z0MU40_9BACT</name>
<dbReference type="AlphaFoldDB" id="A0A4Z0MU40"/>
<dbReference type="Gene3D" id="3.90.550.10">
    <property type="entry name" value="Spore Coat Polysaccharide Biosynthesis Protein SpsA, Chain A"/>
    <property type="match status" value="1"/>
</dbReference>
<feature type="domain" description="Glycosyltransferase 2-like" evidence="1">
    <location>
        <begin position="9"/>
        <end position="164"/>
    </location>
</feature>
<dbReference type="PANTHER" id="PTHR22916">
    <property type="entry name" value="GLYCOSYLTRANSFERASE"/>
    <property type="match status" value="1"/>
</dbReference>
<organism evidence="2 3">
    <name type="scientific">Hymenobacter wooponensis</name>
    <dbReference type="NCBI Taxonomy" id="1525360"/>
    <lineage>
        <taxon>Bacteria</taxon>
        <taxon>Pseudomonadati</taxon>
        <taxon>Bacteroidota</taxon>
        <taxon>Cytophagia</taxon>
        <taxon>Cytophagales</taxon>
        <taxon>Hymenobacteraceae</taxon>
        <taxon>Hymenobacter</taxon>
    </lineage>
</organism>
<dbReference type="GO" id="GO:0016758">
    <property type="term" value="F:hexosyltransferase activity"/>
    <property type="evidence" value="ECO:0007669"/>
    <property type="project" value="UniProtKB-ARBA"/>
</dbReference>
<dbReference type="InterPro" id="IPR029044">
    <property type="entry name" value="Nucleotide-diphossugar_trans"/>
</dbReference>